<evidence type="ECO:0000256" key="2">
    <source>
        <dbReference type="ARBA" id="ARBA00022692"/>
    </source>
</evidence>
<evidence type="ECO:0000256" key="5">
    <source>
        <dbReference type="ARBA" id="ARBA00023043"/>
    </source>
</evidence>
<reference evidence="11" key="1">
    <citation type="journal article" date="2013" name="Genome Biol.">
        <title>Reference genomes and transcriptomes of Nicotiana sylvestris and Nicotiana tomentosiformis.</title>
        <authorList>
            <person name="Sierro N."/>
            <person name="Battey J.N."/>
            <person name="Ouadi S."/>
            <person name="Bovet L."/>
            <person name="Goepfert S."/>
            <person name="Bakaher N."/>
            <person name="Peitsch M.C."/>
            <person name="Ivanov N.V."/>
        </authorList>
    </citation>
    <scope>NUCLEOTIDE SEQUENCE [LARGE SCALE GENOMIC DNA]</scope>
</reference>
<dbReference type="InterPro" id="IPR002110">
    <property type="entry name" value="Ankyrin_rpt"/>
</dbReference>
<evidence type="ECO:0000256" key="9">
    <source>
        <dbReference type="SAM" id="Phobius"/>
    </source>
</evidence>
<feature type="transmembrane region" description="Helical" evidence="9">
    <location>
        <begin position="465"/>
        <end position="485"/>
    </location>
</feature>
<feature type="transmembrane region" description="Helical" evidence="9">
    <location>
        <begin position="423"/>
        <end position="444"/>
    </location>
</feature>
<organism evidence="11 12">
    <name type="scientific">Nicotiana sylvestris</name>
    <name type="common">Wood tobacco</name>
    <name type="synonym">South American tobacco</name>
    <dbReference type="NCBI Taxonomy" id="4096"/>
    <lineage>
        <taxon>Eukaryota</taxon>
        <taxon>Viridiplantae</taxon>
        <taxon>Streptophyta</taxon>
        <taxon>Embryophyta</taxon>
        <taxon>Tracheophyta</taxon>
        <taxon>Spermatophyta</taxon>
        <taxon>Magnoliopsida</taxon>
        <taxon>eudicotyledons</taxon>
        <taxon>Gunneridae</taxon>
        <taxon>Pentapetalae</taxon>
        <taxon>asterids</taxon>
        <taxon>lamiids</taxon>
        <taxon>Solanales</taxon>
        <taxon>Solanaceae</taxon>
        <taxon>Nicotianoideae</taxon>
        <taxon>Nicotianeae</taxon>
        <taxon>Nicotiana</taxon>
    </lineage>
</organism>
<evidence type="ECO:0000256" key="8">
    <source>
        <dbReference type="SAM" id="MobiDB-lite"/>
    </source>
</evidence>
<evidence type="ECO:0000256" key="3">
    <source>
        <dbReference type="ARBA" id="ARBA00022737"/>
    </source>
</evidence>
<keyword evidence="2 9" id="KW-0812">Transmembrane</keyword>
<keyword evidence="3" id="KW-0677">Repeat</keyword>
<accession>A0A1U7YEB6</accession>
<evidence type="ECO:0000259" key="10">
    <source>
        <dbReference type="Pfam" id="PF13962"/>
    </source>
</evidence>
<protein>
    <submittedName>
        <fullName evidence="12">Ankyrin repeat-containing protein At3g12360-like</fullName>
    </submittedName>
</protein>
<feature type="domain" description="PGG" evidence="10">
    <location>
        <begin position="416"/>
        <end position="530"/>
    </location>
</feature>
<dbReference type="PROSITE" id="PS50088">
    <property type="entry name" value="ANK_REPEAT"/>
    <property type="match status" value="3"/>
</dbReference>
<keyword evidence="4 9" id="KW-1133">Transmembrane helix</keyword>
<feature type="repeat" description="ANK" evidence="7">
    <location>
        <begin position="282"/>
        <end position="314"/>
    </location>
</feature>
<dbReference type="Gene3D" id="1.25.40.20">
    <property type="entry name" value="Ankyrin repeat-containing domain"/>
    <property type="match status" value="1"/>
</dbReference>
<dbReference type="SUPFAM" id="SSF48403">
    <property type="entry name" value="Ankyrin repeat"/>
    <property type="match status" value="1"/>
</dbReference>
<evidence type="ECO:0000256" key="7">
    <source>
        <dbReference type="PROSITE-ProRule" id="PRU00023"/>
    </source>
</evidence>
<proteinExistence type="predicted"/>
<feature type="repeat" description="ANK" evidence="7">
    <location>
        <begin position="71"/>
        <end position="95"/>
    </location>
</feature>
<evidence type="ECO:0000256" key="1">
    <source>
        <dbReference type="ARBA" id="ARBA00004141"/>
    </source>
</evidence>
<dbReference type="Proteomes" id="UP000189701">
    <property type="component" value="Unplaced"/>
</dbReference>
<dbReference type="Pfam" id="PF13962">
    <property type="entry name" value="PGG"/>
    <property type="match status" value="1"/>
</dbReference>
<sequence length="575" mass="64464">MDPTLYKAAVEGNTGEGDDFLPKLTGDEEIGYQFTQKGNTVIHVAALYGHSDFVQRVLTISPALLCRQNKKHETALHVAANEGHAEVVRVLLSEGQREAKQLMMRKTDDKGDTALHKAVRKRHFGVVTLLVKEDPDFEFPANSAGETPLYLAVESNFLDALREILRYCNRPSYSGPSQRNPMHAAIIFKYSECINLLWQWNKSLCEEADQWGWNSLHYAIKLGSKEVVSDLLGWKKSLAYITTGNGDDWTTTFHIAANEGYVTIMKELLKHCPDCWEMLNSQGQNALHIAILNKKKKVVKFLLNSPEYLSLIDETDNDGNTPLHLLAASEYCEQELIKHPRAKNMAFNKKNQTPQDVAMSAKWTPSKGIMITHLLRIGRFGGRDVKIRLKDKKKPMTENEKEKRKEEDEKMKDKVMTVAQTHLVVATLIVTITFAAGFTLPGGFDSNPGPNQGMAILIRKAAFKAFVYTNTIAFVCSTGAVFSYFTMAARAVLLLTKNHQSLILLYVLATHLQLLAMAALVLAFVTGMFAILAHSMGVAVTAIGCISFLIYFCMLYMVFNWKSYLYIPAAKLKRL</sequence>
<keyword evidence="5 7" id="KW-0040">ANK repeat</keyword>
<dbReference type="GeneID" id="104247210"/>
<feature type="repeat" description="ANK" evidence="7">
    <location>
        <begin position="110"/>
        <end position="142"/>
    </location>
</feature>
<dbReference type="GO" id="GO:0005886">
    <property type="term" value="C:plasma membrane"/>
    <property type="evidence" value="ECO:0007669"/>
    <property type="project" value="TreeGrafter"/>
</dbReference>
<gene>
    <name evidence="12" type="primary">LOC104247210</name>
</gene>
<keyword evidence="11" id="KW-1185">Reference proteome</keyword>
<evidence type="ECO:0000256" key="6">
    <source>
        <dbReference type="ARBA" id="ARBA00023136"/>
    </source>
</evidence>
<dbReference type="Pfam" id="PF12796">
    <property type="entry name" value="Ank_2"/>
    <property type="match status" value="4"/>
</dbReference>
<dbReference type="eggNOG" id="KOG0504">
    <property type="taxonomic scope" value="Eukaryota"/>
</dbReference>
<evidence type="ECO:0000313" key="11">
    <source>
        <dbReference type="Proteomes" id="UP000189701"/>
    </source>
</evidence>
<dbReference type="STRING" id="4096.A0A1U7YEB6"/>
<dbReference type="PANTHER" id="PTHR24186">
    <property type="entry name" value="PROTEIN PHOSPHATASE 1 REGULATORY SUBUNIT"/>
    <property type="match status" value="1"/>
</dbReference>
<evidence type="ECO:0000256" key="4">
    <source>
        <dbReference type="ARBA" id="ARBA00022989"/>
    </source>
</evidence>
<dbReference type="AlphaFoldDB" id="A0A1U7YEB6"/>
<feature type="transmembrane region" description="Helical" evidence="9">
    <location>
        <begin position="538"/>
        <end position="559"/>
    </location>
</feature>
<dbReference type="InterPro" id="IPR026961">
    <property type="entry name" value="PGG_dom"/>
</dbReference>
<keyword evidence="6 9" id="KW-0472">Membrane</keyword>
<dbReference type="RefSeq" id="XP_009801473.1">
    <property type="nucleotide sequence ID" value="XM_009803171.1"/>
</dbReference>
<dbReference type="PANTHER" id="PTHR24186:SF50">
    <property type="entry name" value="ANKYRIN REPEAT-CONTAINING PROTEIN ITN1-LIKE ISOFORM X1"/>
    <property type="match status" value="1"/>
</dbReference>
<dbReference type="PROSITE" id="PS50297">
    <property type="entry name" value="ANK_REP_REGION"/>
    <property type="match status" value="2"/>
</dbReference>
<reference evidence="12" key="2">
    <citation type="submission" date="2025-08" db="UniProtKB">
        <authorList>
            <consortium name="RefSeq"/>
        </authorList>
    </citation>
    <scope>IDENTIFICATION</scope>
    <source>
        <tissue evidence="12">Leaf</tissue>
    </source>
</reference>
<name>A0A1U7YEB6_NICSY</name>
<dbReference type="SMART" id="SM00248">
    <property type="entry name" value="ANK"/>
    <property type="match status" value="9"/>
</dbReference>
<comment type="subcellular location">
    <subcellularLocation>
        <location evidence="1">Membrane</location>
        <topology evidence="1">Multi-pass membrane protein</topology>
    </subcellularLocation>
</comment>
<evidence type="ECO:0000313" key="12">
    <source>
        <dbReference type="RefSeq" id="XP_009801473.1"/>
    </source>
</evidence>
<feature type="region of interest" description="Disordered" evidence="8">
    <location>
        <begin position="390"/>
        <end position="410"/>
    </location>
</feature>
<dbReference type="InterPro" id="IPR036770">
    <property type="entry name" value="Ankyrin_rpt-contain_sf"/>
</dbReference>
<dbReference type="KEGG" id="nsy:104247210"/>
<feature type="transmembrane region" description="Helical" evidence="9">
    <location>
        <begin position="505"/>
        <end position="531"/>
    </location>
</feature>